<comment type="subcellular location">
    <subcellularLocation>
        <location evidence="1">Mitochondrion outer membrane</location>
        <topology evidence="1">Single-pass membrane protein</topology>
    </subcellularLocation>
</comment>
<dbReference type="InterPro" id="IPR005683">
    <property type="entry name" value="Tom22"/>
</dbReference>
<comment type="similarity">
    <text evidence="2">Belongs to the Tom22 family.</text>
</comment>
<accession>A0A6B2ED62</accession>
<keyword evidence="10" id="KW-0496">Mitochondrion</keyword>
<sequence length="156" mass="16926">MDSDSDIGFVDKDSGIASMSGSKDDTPERRSIEPSNAITNTDGDPSLENLEDEPEESLGERLWGLTEMFPEPMRNVCSTVTDLSTRSAKSLFKLTCNASWIFFTSSILLFAPVFIEVERAQLQEAQRNQQKQALLGPSSALAAAPGGMPALPPMAR</sequence>
<evidence type="ECO:0000256" key="13">
    <source>
        <dbReference type="SAM" id="MobiDB-lite"/>
    </source>
</evidence>
<dbReference type="PANTHER" id="PTHR12504:SF0">
    <property type="entry name" value="MITOCHONDRIAL IMPORT RECEPTOR SUBUNIT TOM22 HOMOLOG"/>
    <property type="match status" value="1"/>
</dbReference>
<evidence type="ECO:0000256" key="5">
    <source>
        <dbReference type="ARBA" id="ARBA00022692"/>
    </source>
</evidence>
<evidence type="ECO:0000256" key="6">
    <source>
        <dbReference type="ARBA" id="ARBA00022787"/>
    </source>
</evidence>
<protein>
    <recommendedName>
        <fullName evidence="3">Mitochondrial import receptor subunit TOM22 homolog</fullName>
    </recommendedName>
</protein>
<dbReference type="GO" id="GO:0006886">
    <property type="term" value="P:intracellular protein transport"/>
    <property type="evidence" value="ECO:0007669"/>
    <property type="project" value="InterPro"/>
</dbReference>
<organism evidence="14">
    <name type="scientific">Phlebotomus kandelakii</name>
    <dbReference type="NCBI Taxonomy" id="1109342"/>
    <lineage>
        <taxon>Eukaryota</taxon>
        <taxon>Metazoa</taxon>
        <taxon>Ecdysozoa</taxon>
        <taxon>Arthropoda</taxon>
        <taxon>Hexapoda</taxon>
        <taxon>Insecta</taxon>
        <taxon>Pterygota</taxon>
        <taxon>Neoptera</taxon>
        <taxon>Endopterygota</taxon>
        <taxon>Diptera</taxon>
        <taxon>Nematocera</taxon>
        <taxon>Psychodoidea</taxon>
        <taxon>Psychodidae</taxon>
        <taxon>Phlebotomus</taxon>
        <taxon>Larroussius</taxon>
    </lineage>
</organism>
<keyword evidence="9" id="KW-0811">Translocation</keyword>
<evidence type="ECO:0000313" key="14">
    <source>
        <dbReference type="EMBL" id="NBJ60572.1"/>
    </source>
</evidence>
<evidence type="ECO:0000256" key="8">
    <source>
        <dbReference type="ARBA" id="ARBA00022989"/>
    </source>
</evidence>
<name>A0A6B2ED62_9DIPT</name>
<evidence type="ECO:0000256" key="9">
    <source>
        <dbReference type="ARBA" id="ARBA00023010"/>
    </source>
</evidence>
<keyword evidence="11" id="KW-0472">Membrane</keyword>
<keyword evidence="4" id="KW-0813">Transport</keyword>
<evidence type="ECO:0000256" key="2">
    <source>
        <dbReference type="ARBA" id="ARBA00009874"/>
    </source>
</evidence>
<dbReference type="PANTHER" id="PTHR12504">
    <property type="entry name" value="MITOCHONDRIAL IMPORT RECEPTOR SUBUNIT TOM22"/>
    <property type="match status" value="1"/>
</dbReference>
<evidence type="ECO:0000256" key="7">
    <source>
        <dbReference type="ARBA" id="ARBA00022927"/>
    </source>
</evidence>
<evidence type="ECO:0000256" key="10">
    <source>
        <dbReference type="ARBA" id="ARBA00023128"/>
    </source>
</evidence>
<evidence type="ECO:0000256" key="3">
    <source>
        <dbReference type="ARBA" id="ARBA00016229"/>
    </source>
</evidence>
<proteinExistence type="inferred from homology"/>
<keyword evidence="12 14" id="KW-0675">Receptor</keyword>
<evidence type="ECO:0000256" key="4">
    <source>
        <dbReference type="ARBA" id="ARBA00022448"/>
    </source>
</evidence>
<evidence type="ECO:0000256" key="11">
    <source>
        <dbReference type="ARBA" id="ARBA00023136"/>
    </source>
</evidence>
<dbReference type="EMBL" id="GIFK01002869">
    <property type="protein sequence ID" value="NBJ60572.1"/>
    <property type="molecule type" value="Transcribed_RNA"/>
</dbReference>
<evidence type="ECO:0000256" key="1">
    <source>
        <dbReference type="ARBA" id="ARBA00004572"/>
    </source>
</evidence>
<keyword evidence="6" id="KW-1000">Mitochondrion outer membrane</keyword>
<keyword evidence="5" id="KW-0812">Transmembrane</keyword>
<feature type="compositionally biased region" description="Polar residues" evidence="13">
    <location>
        <begin position="33"/>
        <end position="43"/>
    </location>
</feature>
<keyword evidence="8" id="KW-1133">Transmembrane helix</keyword>
<reference evidence="14" key="1">
    <citation type="submission" date="2019-10" db="EMBL/GenBank/DDBJ databases">
        <title>Short sand fly seasons in Tbilisi, Georgia, hinder development of host immunity to saliva of the visceral leishmaniasis vector Phlebotomus kandelakii.</title>
        <authorList>
            <person name="Oliveira F."/>
            <person name="Giorgobiani E."/>
            <person name="Guimaraes-Costa A.B."/>
            <person name="Abdeladhim M."/>
            <person name="Oristian J."/>
            <person name="Tskhvaradze L."/>
            <person name="Tsertsvadze N."/>
            <person name="Zakalashvili M."/>
            <person name="Valenzuela J.G."/>
            <person name="Kamhawi S."/>
        </authorList>
    </citation>
    <scope>NUCLEOTIDE SEQUENCE</scope>
    <source>
        <strain evidence="14">Wild-capture in Tbilisi</strain>
        <tissue evidence="14">Salivary glands</tissue>
    </source>
</reference>
<dbReference type="GO" id="GO:0005741">
    <property type="term" value="C:mitochondrial outer membrane"/>
    <property type="evidence" value="ECO:0007669"/>
    <property type="project" value="UniProtKB-SubCell"/>
</dbReference>
<dbReference type="CDD" id="cd22884">
    <property type="entry name" value="TOM22"/>
    <property type="match status" value="1"/>
</dbReference>
<keyword evidence="7" id="KW-0653">Protein transport</keyword>
<feature type="region of interest" description="Disordered" evidence="13">
    <location>
        <begin position="1"/>
        <end position="59"/>
    </location>
</feature>
<evidence type="ECO:0000256" key="12">
    <source>
        <dbReference type="ARBA" id="ARBA00023170"/>
    </source>
</evidence>
<dbReference type="AlphaFoldDB" id="A0A6B2ED62"/>
<feature type="compositionally biased region" description="Basic and acidic residues" evidence="13">
    <location>
        <begin position="22"/>
        <end position="32"/>
    </location>
</feature>
<dbReference type="Pfam" id="PF04281">
    <property type="entry name" value="Tom22"/>
    <property type="match status" value="1"/>
</dbReference>